<evidence type="ECO:0000313" key="4">
    <source>
        <dbReference type="EMBL" id="MTS50577.1"/>
    </source>
</evidence>
<dbReference type="Pfam" id="PF00702">
    <property type="entry name" value="Hydrolase"/>
    <property type="match status" value="1"/>
</dbReference>
<dbReference type="Gene3D" id="1.10.150.240">
    <property type="entry name" value="Putative phosphatase, domain 2"/>
    <property type="match status" value="1"/>
</dbReference>
<dbReference type="PANTHER" id="PTHR47478:SF1">
    <property type="entry name" value="PYRIMIDINE 5'-NUCLEOTIDASE YJJG"/>
    <property type="match status" value="1"/>
</dbReference>
<dbReference type="InterPro" id="IPR023214">
    <property type="entry name" value="HAD_sf"/>
</dbReference>
<gene>
    <name evidence="2" type="ORF">ASJ35_00285</name>
    <name evidence="3" type="ORF">FYJ76_02825</name>
    <name evidence="4" type="ORF">GMD52_03370</name>
    <name evidence="1" type="ORF">TQ39_00780</name>
</gene>
<dbReference type="EMBL" id="JXXK01000001">
    <property type="protein sequence ID" value="KJF41388.1"/>
    <property type="molecule type" value="Genomic_DNA"/>
</dbReference>
<reference evidence="4 8" key="3">
    <citation type="journal article" date="2019" name="Nat. Med.">
        <title>A library of human gut bacterial isolates paired with longitudinal multiomics data enables mechanistic microbiome research.</title>
        <authorList>
            <person name="Poyet M."/>
            <person name="Groussin M."/>
            <person name="Gibbons S.M."/>
            <person name="Avila-Pacheco J."/>
            <person name="Jiang X."/>
            <person name="Kearney S.M."/>
            <person name="Perrotta A.R."/>
            <person name="Berdy B."/>
            <person name="Zhao S."/>
            <person name="Lieberman T.D."/>
            <person name="Swanson P.K."/>
            <person name="Smith M."/>
            <person name="Roesemann S."/>
            <person name="Alexander J.E."/>
            <person name="Rich S.A."/>
            <person name="Livny J."/>
            <person name="Vlamakis H."/>
            <person name="Clish C."/>
            <person name="Bullock K."/>
            <person name="Deik A."/>
            <person name="Scott J."/>
            <person name="Pierce K.A."/>
            <person name="Xavier R.J."/>
            <person name="Alm E.J."/>
        </authorList>
    </citation>
    <scope>NUCLEOTIDE SEQUENCE [LARGE SCALE GENOMIC DNA]</scope>
    <source>
        <strain evidence="4 8">BIOML-A7</strain>
    </source>
</reference>
<proteinExistence type="predicted"/>
<dbReference type="NCBIfam" id="TIGR01549">
    <property type="entry name" value="HAD-SF-IA-v1"/>
    <property type="match status" value="1"/>
</dbReference>
<evidence type="ECO:0000313" key="6">
    <source>
        <dbReference type="Proteomes" id="UP000053433"/>
    </source>
</evidence>
<dbReference type="Gene3D" id="3.40.50.1000">
    <property type="entry name" value="HAD superfamily/HAD-like"/>
    <property type="match status" value="1"/>
</dbReference>
<dbReference type="GeneID" id="42855171"/>
<keyword evidence="5" id="KW-1185">Reference proteome</keyword>
<evidence type="ECO:0000313" key="2">
    <source>
        <dbReference type="EMBL" id="KUE77767.1"/>
    </source>
</evidence>
<dbReference type="SFLD" id="SFLDG01135">
    <property type="entry name" value="C1.5.6:_HAD__Beta-PGM__Phospha"/>
    <property type="match status" value="1"/>
</dbReference>
<dbReference type="RefSeq" id="WP_050004209.1">
    <property type="nucleotide sequence ID" value="NZ_CAQJQL010000216.1"/>
</dbReference>
<dbReference type="NCBIfam" id="TIGR01509">
    <property type="entry name" value="HAD-SF-IA-v3"/>
    <property type="match status" value="1"/>
</dbReference>
<dbReference type="Proteomes" id="UP000449193">
    <property type="component" value="Unassembled WGS sequence"/>
</dbReference>
<protein>
    <submittedName>
        <fullName evidence="3">Noncanonical pyrimidine nucleotidase, YjjG family</fullName>
    </submittedName>
</protein>
<reference evidence="2 6" key="2">
    <citation type="submission" date="2015-10" db="EMBL/GenBank/DDBJ databases">
        <title>A novel member of the family Ruminococcaceae isolated from human faeces.</title>
        <authorList>
            <person name="Shkoporov A.N."/>
            <person name="Chaplin A.V."/>
            <person name="Motuzova O.V."/>
            <person name="Kafarskaia L.I."/>
            <person name="Efimov B.A."/>
        </authorList>
    </citation>
    <scope>NUCLEOTIDE SEQUENCE [LARGE SCALE GENOMIC DNA]</scope>
    <source>
        <strain evidence="2 6">668</strain>
    </source>
</reference>
<dbReference type="EMBL" id="LMUA01000001">
    <property type="protein sequence ID" value="KUE77767.1"/>
    <property type="molecule type" value="Genomic_DNA"/>
</dbReference>
<evidence type="ECO:0000313" key="8">
    <source>
        <dbReference type="Proteomes" id="UP000449193"/>
    </source>
</evidence>
<sequence>MAFYYCLLFDVDGTLLDFNAAEDGALRDTLAHFSLPNTEDAVSQYHDINNALWAALEQGKVRQDKLVIQRFEKLLAAFGVQGNPVEINDYYLTQLSQRADTFPGAEEALEELAEVATLAVVSNGVEKVQAGRLEKSGLGRFFDGVFVSGRVGATKPARKIFDTALNTLGIENRKKVLMIGDSLKADIAGGTGAGIDTCWCNFRGAVLPEGAPQPTYTIQGYEELLRIVMEEEELANAGSKEKRHQL</sequence>
<dbReference type="InterPro" id="IPR052550">
    <property type="entry name" value="Pyrimidine_5'-ntase_YjjG"/>
</dbReference>
<accession>A0A0D8J6G9</accession>
<dbReference type="AlphaFoldDB" id="A0A0D8J6G9"/>
<dbReference type="Proteomes" id="UP000053433">
    <property type="component" value="Unassembled WGS sequence"/>
</dbReference>
<reference evidence="3 7" key="4">
    <citation type="submission" date="2019-08" db="EMBL/GenBank/DDBJ databases">
        <title>In-depth cultivation of the pig gut microbiome towards novel bacterial diversity and tailored functional studies.</title>
        <authorList>
            <person name="Wylensek D."/>
            <person name="Hitch T.C.A."/>
            <person name="Clavel T."/>
        </authorList>
    </citation>
    <scope>NUCLEOTIDE SEQUENCE [LARGE SCALE GENOMIC DNA]</scope>
    <source>
        <strain evidence="3 7">WCA3-601-WT-6J</strain>
    </source>
</reference>
<dbReference type="InterPro" id="IPR036412">
    <property type="entry name" value="HAD-like_sf"/>
</dbReference>
<dbReference type="InterPro" id="IPR011951">
    <property type="entry name" value="HAD-SF_hydro_IA_YjjG/PynA"/>
</dbReference>
<dbReference type="SUPFAM" id="SSF56784">
    <property type="entry name" value="HAD-like"/>
    <property type="match status" value="1"/>
</dbReference>
<dbReference type="SFLD" id="SFLDS00003">
    <property type="entry name" value="Haloacid_Dehalogenase"/>
    <property type="match status" value="1"/>
</dbReference>
<evidence type="ECO:0000313" key="5">
    <source>
        <dbReference type="Proteomes" id="UP000032483"/>
    </source>
</evidence>
<name>A0A0D8J6G9_9FIRM</name>
<accession>A0A0W7TVB2</accession>
<dbReference type="EMBL" id="VUNJ01000002">
    <property type="protein sequence ID" value="MST90877.1"/>
    <property type="molecule type" value="Genomic_DNA"/>
</dbReference>
<organism evidence="1 5">
    <name type="scientific">Ruthenibacterium lactatiformans</name>
    <dbReference type="NCBI Taxonomy" id="1550024"/>
    <lineage>
        <taxon>Bacteria</taxon>
        <taxon>Bacillati</taxon>
        <taxon>Bacillota</taxon>
        <taxon>Clostridia</taxon>
        <taxon>Eubacteriales</taxon>
        <taxon>Oscillospiraceae</taxon>
        <taxon>Ruthenibacterium</taxon>
    </lineage>
</organism>
<evidence type="ECO:0000313" key="3">
    <source>
        <dbReference type="EMBL" id="MST90877.1"/>
    </source>
</evidence>
<dbReference type="PANTHER" id="PTHR47478">
    <property type="match status" value="1"/>
</dbReference>
<dbReference type="NCBIfam" id="TIGR02254">
    <property type="entry name" value="YjjG_YfnB"/>
    <property type="match status" value="1"/>
</dbReference>
<dbReference type="Proteomes" id="UP000431913">
    <property type="component" value="Unassembled WGS sequence"/>
</dbReference>
<dbReference type="SFLD" id="SFLDG01129">
    <property type="entry name" value="C1.5:_HAD__Beta-PGM__Phosphata"/>
    <property type="match status" value="1"/>
</dbReference>
<dbReference type="Proteomes" id="UP000032483">
    <property type="component" value="Unassembled WGS sequence"/>
</dbReference>
<dbReference type="InterPro" id="IPR023198">
    <property type="entry name" value="PGP-like_dom2"/>
</dbReference>
<comment type="caution">
    <text evidence="1">The sequence shown here is derived from an EMBL/GenBank/DDBJ whole genome shotgun (WGS) entry which is preliminary data.</text>
</comment>
<dbReference type="InterPro" id="IPR006439">
    <property type="entry name" value="HAD-SF_hydro_IA"/>
</dbReference>
<dbReference type="EMBL" id="WMZR01000003">
    <property type="protein sequence ID" value="MTS50577.1"/>
    <property type="molecule type" value="Genomic_DNA"/>
</dbReference>
<dbReference type="GO" id="GO:0008253">
    <property type="term" value="F:5'-nucleotidase activity"/>
    <property type="evidence" value="ECO:0007669"/>
    <property type="project" value="InterPro"/>
</dbReference>
<evidence type="ECO:0000313" key="7">
    <source>
        <dbReference type="Proteomes" id="UP000431913"/>
    </source>
</evidence>
<evidence type="ECO:0000313" key="1">
    <source>
        <dbReference type="EMBL" id="KJF41388.1"/>
    </source>
</evidence>
<reference evidence="1" key="1">
    <citation type="submission" date="2015-02" db="EMBL/GenBank/DDBJ databases">
        <title>A novel member of the family Ruminococcaceae isolated from human feces.</title>
        <authorList>
            <person name="Shkoporov A.N."/>
            <person name="Chaplin A.V."/>
            <person name="Motuzova O.V."/>
            <person name="Kafarskaia L.I."/>
            <person name="Khokhlova E.V."/>
            <person name="Efimov B.A."/>
        </authorList>
    </citation>
    <scope>NUCLEOTIDE SEQUENCE [LARGE SCALE GENOMIC DNA]</scope>
    <source>
        <strain evidence="1">585-1</strain>
    </source>
</reference>